<dbReference type="GO" id="GO:0005737">
    <property type="term" value="C:cytoplasm"/>
    <property type="evidence" value="ECO:0007669"/>
    <property type="project" value="TreeGrafter"/>
</dbReference>
<feature type="compositionally biased region" description="Basic residues" evidence="2">
    <location>
        <begin position="820"/>
        <end position="837"/>
    </location>
</feature>
<feature type="region of interest" description="Disordered" evidence="2">
    <location>
        <begin position="440"/>
        <end position="467"/>
    </location>
</feature>
<feature type="region of interest" description="Disordered" evidence="2">
    <location>
        <begin position="776"/>
        <end position="837"/>
    </location>
</feature>
<feature type="compositionally biased region" description="Polar residues" evidence="2">
    <location>
        <begin position="715"/>
        <end position="739"/>
    </location>
</feature>
<feature type="compositionally biased region" description="Polar residues" evidence="2">
    <location>
        <begin position="800"/>
        <end position="818"/>
    </location>
</feature>
<dbReference type="PANTHER" id="PTHR21708:SF25">
    <property type="entry name" value="PROTEIN PAM1-RELATED"/>
    <property type="match status" value="1"/>
</dbReference>
<feature type="region of interest" description="Disordered" evidence="2">
    <location>
        <begin position="536"/>
        <end position="739"/>
    </location>
</feature>
<dbReference type="InterPro" id="IPR013752">
    <property type="entry name" value="KPA_reductase"/>
</dbReference>
<dbReference type="Proteomes" id="UP000191024">
    <property type="component" value="Chromosome H"/>
</dbReference>
<dbReference type="InterPro" id="IPR051402">
    <property type="entry name" value="KPR-Related"/>
</dbReference>
<keyword evidence="1" id="KW-0175">Coiled coil</keyword>
<feature type="compositionally biased region" description="Polar residues" evidence="2">
    <location>
        <begin position="568"/>
        <end position="583"/>
    </location>
</feature>
<dbReference type="OrthoDB" id="5302359at2759"/>
<feature type="region of interest" description="Disordered" evidence="2">
    <location>
        <begin position="485"/>
        <end position="521"/>
    </location>
</feature>
<reference evidence="5" key="1">
    <citation type="submission" date="2016-03" db="EMBL/GenBank/DDBJ databases">
        <authorList>
            <person name="Devillers H."/>
        </authorList>
    </citation>
    <scope>NUCLEOTIDE SEQUENCE [LARGE SCALE GENOMIC DNA]</scope>
</reference>
<dbReference type="STRING" id="1230905.A0A1G4KDY1"/>
<dbReference type="Pfam" id="PF08546">
    <property type="entry name" value="ApbA_C"/>
    <property type="match status" value="1"/>
</dbReference>
<sequence length="837" mass="91844">MSSLRILVIGNNPNVLFYAWRLQQSKSVSVIYVSSAALGEIKIETEQYGSETFRFKNHYESVDDLLKRSEQSVFDLVILSASSLQEISSVSGKLNALLNVNTKILVESTGFVHLEPFVRMSIEFKKLKVFSIMSEFDIRQVSASTFKQFNGKNGNCKIYLGTSMTKQTSSSGARYLNEDAALLETFKRLFSKLFPRDQLDLCGLSGLDFLCQQWSLALPKICFDPLMILLEVSQPAKLQEQILAKPLISGLITEVITVTKSMGARLPQGLDNESTLVVNWLDFNHNDTPKLLYHFLRKSASLDIDMLLLQPILLADDYGIKTPYLEFLYSMMCQLQKINNGQSELFGRLDDHKNNKDEIARVKQQCNSLQNELKDRTLNYETKIGQYDEQMRMQEQRSNQLIAENSQLKAEMAKARADLSLAMEKASTAENNLRQMMLKEKTPPGSDLDNSGHANGPTSNSGTPNMHDIEDFAVYGVVYGNNSPGVAKDESSTEVPAPATEPPIASFSRENNGSDVSLRERELGIRKKELELQEKEMELQRRAAAQPRPQKFPPQPFPGHQVNPPPQFSTGGASRKSSYSQLGGRNGRGVQGAQINSANFIDPLATGAPQRPMNNGNGIPNPVVNHAHPSHPIKATSRKNRRSNMPNLRNASSSDVLSMAATGAAPQGVPVNNTNPAPRLNAPPKSGGNPSVVHRFNNGSHPQLGPVAPIPAHQARSNSTPSPVALQQRQISTSTTVDDSRQNLQANLSVNSVVHSPLATQQFQAAHAEEGQTIEVPEYSAPGTPVVPPSDSTPTDSSSHDQSQALNQESATSGSASPSVKKKSKFGIFGKKKKSQK</sequence>
<organism evidence="4 5">
    <name type="scientific">Lachancea mirantina</name>
    <dbReference type="NCBI Taxonomy" id="1230905"/>
    <lineage>
        <taxon>Eukaryota</taxon>
        <taxon>Fungi</taxon>
        <taxon>Dikarya</taxon>
        <taxon>Ascomycota</taxon>
        <taxon>Saccharomycotina</taxon>
        <taxon>Saccharomycetes</taxon>
        <taxon>Saccharomycetales</taxon>
        <taxon>Saccharomycetaceae</taxon>
        <taxon>Lachancea</taxon>
    </lineage>
</organism>
<feature type="compositionally biased region" description="Basic residues" evidence="2">
    <location>
        <begin position="628"/>
        <end position="642"/>
    </location>
</feature>
<accession>A0A1G4KDY1</accession>
<evidence type="ECO:0000256" key="2">
    <source>
        <dbReference type="SAM" id="MobiDB-lite"/>
    </source>
</evidence>
<evidence type="ECO:0000259" key="3">
    <source>
        <dbReference type="Pfam" id="PF08546"/>
    </source>
</evidence>
<dbReference type="InterPro" id="IPR008927">
    <property type="entry name" value="6-PGluconate_DH-like_C_sf"/>
</dbReference>
<evidence type="ECO:0000313" key="4">
    <source>
        <dbReference type="EMBL" id="SCV02712.1"/>
    </source>
</evidence>
<gene>
    <name evidence="4" type="ORF">LAMI_0H02234G</name>
</gene>
<feature type="compositionally biased region" description="Low complexity" evidence="2">
    <location>
        <begin position="614"/>
        <end position="625"/>
    </location>
</feature>
<proteinExistence type="predicted"/>
<dbReference type="InterPro" id="IPR013328">
    <property type="entry name" value="6PGD_dom2"/>
</dbReference>
<keyword evidence="5" id="KW-1185">Reference proteome</keyword>
<name>A0A1G4KDY1_9SACH</name>
<evidence type="ECO:0000256" key="1">
    <source>
        <dbReference type="SAM" id="Coils"/>
    </source>
</evidence>
<feature type="domain" description="Ketopantoate reductase C-terminal" evidence="3">
    <location>
        <begin position="212"/>
        <end position="333"/>
    </location>
</feature>
<dbReference type="SUPFAM" id="SSF48179">
    <property type="entry name" value="6-phosphogluconate dehydrogenase C-terminal domain-like"/>
    <property type="match status" value="1"/>
</dbReference>
<dbReference type="AlphaFoldDB" id="A0A1G4KDY1"/>
<dbReference type="EMBL" id="LT598468">
    <property type="protein sequence ID" value="SCV02712.1"/>
    <property type="molecule type" value="Genomic_DNA"/>
</dbReference>
<evidence type="ECO:0000313" key="5">
    <source>
        <dbReference type="Proteomes" id="UP000191024"/>
    </source>
</evidence>
<feature type="compositionally biased region" description="Polar residues" evidence="2">
    <location>
        <begin position="643"/>
        <end position="656"/>
    </location>
</feature>
<feature type="compositionally biased region" description="Pro residues" evidence="2">
    <location>
        <begin position="550"/>
        <end position="567"/>
    </location>
</feature>
<feature type="coiled-coil region" evidence="1">
    <location>
        <begin position="352"/>
        <end position="432"/>
    </location>
</feature>
<protein>
    <submittedName>
        <fullName evidence="4">LAMI_0H02234g1_1</fullName>
    </submittedName>
</protein>
<feature type="compositionally biased region" description="Polar residues" evidence="2">
    <location>
        <begin position="448"/>
        <end position="464"/>
    </location>
</feature>
<dbReference type="Gene3D" id="1.10.1040.10">
    <property type="entry name" value="N-(1-d-carboxylethyl)-l-norvaline Dehydrogenase, domain 2"/>
    <property type="match status" value="1"/>
</dbReference>
<dbReference type="PANTHER" id="PTHR21708">
    <property type="entry name" value="PROBABLE 2-DEHYDROPANTOATE 2-REDUCTASE"/>
    <property type="match status" value="1"/>
</dbReference>